<dbReference type="InterPro" id="IPR025475">
    <property type="entry name" value="DUF4326"/>
</dbReference>
<dbReference type="RefSeq" id="WP_254292543.1">
    <property type="nucleotide sequence ID" value="NZ_JAMLDX010000005.1"/>
</dbReference>
<proteinExistence type="predicted"/>
<dbReference type="Pfam" id="PF14216">
    <property type="entry name" value="DUF4326"/>
    <property type="match status" value="1"/>
</dbReference>
<comment type="caution">
    <text evidence="2">The sequence shown here is derived from an EMBL/GenBank/DDBJ whole genome shotgun (WGS) entry which is preliminary data.</text>
</comment>
<reference evidence="2" key="1">
    <citation type="submission" date="2022-05" db="EMBL/GenBank/DDBJ databases">
        <title>Sphingomonas sp. strain MG17 Genome sequencing and assembly.</title>
        <authorList>
            <person name="Kim I."/>
        </authorList>
    </citation>
    <scope>NUCLEOTIDE SEQUENCE</scope>
    <source>
        <strain evidence="2">MG17</strain>
    </source>
</reference>
<evidence type="ECO:0000313" key="3">
    <source>
        <dbReference type="Proteomes" id="UP001139451"/>
    </source>
</evidence>
<gene>
    <name evidence="2" type="ORF">M9978_08215</name>
</gene>
<keyword evidence="3" id="KW-1185">Reference proteome</keyword>
<dbReference type="Proteomes" id="UP001139451">
    <property type="component" value="Unassembled WGS sequence"/>
</dbReference>
<dbReference type="EMBL" id="JAMLDX010000005">
    <property type="protein sequence ID" value="MCP3730411.1"/>
    <property type="molecule type" value="Genomic_DNA"/>
</dbReference>
<feature type="domain" description="DUF4326" evidence="1">
    <location>
        <begin position="10"/>
        <end position="87"/>
    </location>
</feature>
<sequence length="93" mass="10668">MTPRRVQLSRAKGWRMPADTVKVDRSTKWGNPYGDRDTERSWRSAAVEAFRLENHRRDPSDFSELRGKNLACWCPLDQPCHADVLLQLANATG</sequence>
<accession>A0A9X2HFZ3</accession>
<name>A0A9X2HFZ3_9SPHN</name>
<evidence type="ECO:0000259" key="1">
    <source>
        <dbReference type="Pfam" id="PF14216"/>
    </source>
</evidence>
<organism evidence="2 3">
    <name type="scientific">Sphingomonas tagetis</name>
    <dbReference type="NCBI Taxonomy" id="2949092"/>
    <lineage>
        <taxon>Bacteria</taxon>
        <taxon>Pseudomonadati</taxon>
        <taxon>Pseudomonadota</taxon>
        <taxon>Alphaproteobacteria</taxon>
        <taxon>Sphingomonadales</taxon>
        <taxon>Sphingomonadaceae</taxon>
        <taxon>Sphingomonas</taxon>
    </lineage>
</organism>
<protein>
    <submittedName>
        <fullName evidence="2">DUF4326 domain-containing protein</fullName>
    </submittedName>
</protein>
<dbReference type="AlphaFoldDB" id="A0A9X2HFZ3"/>
<evidence type="ECO:0000313" key="2">
    <source>
        <dbReference type="EMBL" id="MCP3730411.1"/>
    </source>
</evidence>